<reference evidence="2 3" key="1">
    <citation type="journal article" date="2013" name="Genome Announc.">
        <title>Draft genome sequence of MKD8, a conjugal recipient Mycobacterium smegmatis strain.</title>
        <authorList>
            <person name="Gray T.A."/>
            <person name="Palumbo M.J."/>
            <person name="Derbyshire K.M."/>
        </authorList>
    </citation>
    <scope>NUCLEOTIDE SEQUENCE [LARGE SCALE GENOMIC DNA]</scope>
    <source>
        <strain evidence="2 3">MKD8</strain>
    </source>
</reference>
<dbReference type="RefSeq" id="WP_003891966.1">
    <property type="nucleotide sequence ID" value="NZ_CP027541.1"/>
</dbReference>
<dbReference type="Pfam" id="PF13454">
    <property type="entry name" value="NAD_binding_9"/>
    <property type="match status" value="1"/>
</dbReference>
<sequence length="346" mass="38112">MSSAHLRWTVIGAGPAGIATVGRLIDNGIRHDEIAWVDPGFAVGDFGTKWSVVPSNTRVSGFVHFLQASAAFQFHRGPDFAIRELDPRQTCSLAMVTEPLQWITDQLAERVTAVKALATRLELHGRHWEVRTDIATLVSDNVVLAIGSEPRRLDHPGIQEIPLDVAVAPHKLATESLDGATVAVFGSSHSTMLVLPNLLRRPVARVVNFYQHPLRYAVDFGDWTLFDDTGLKGHAAQWARENIDGTLPERLRRCLVSDPRFDELLAQCDRVVYTVGFQPRRIDAPQLGSLLHNPANGIIAPGLFGVGIAFPGFRTDPTGLGEHRVGLQKFMEQLATCMPIWLRYGA</sequence>
<dbReference type="PRINTS" id="PR00368">
    <property type="entry name" value="FADPNR"/>
</dbReference>
<evidence type="ECO:0000313" key="3">
    <source>
        <dbReference type="Proteomes" id="UP000011200"/>
    </source>
</evidence>
<dbReference type="SUPFAM" id="SSF51905">
    <property type="entry name" value="FAD/NAD(P)-binding domain"/>
    <property type="match status" value="1"/>
</dbReference>
<dbReference type="PANTHER" id="PTHR38688:SF1">
    <property type="entry name" value="FAD_NAD(P)-BINDING DOMAIN-CONTAINING PROTEIN"/>
    <property type="match status" value="1"/>
</dbReference>
<dbReference type="InterPro" id="IPR036188">
    <property type="entry name" value="FAD/NAD-bd_sf"/>
</dbReference>
<protein>
    <recommendedName>
        <fullName evidence="1">FAD-dependent urate hydroxylase HpyO/Asp monooxygenase CreE-like FAD/NAD(P)-binding domain-containing protein</fullName>
    </recommendedName>
</protein>
<dbReference type="EMBL" id="CP027541">
    <property type="protein sequence ID" value="AWT51612.1"/>
    <property type="molecule type" value="Genomic_DNA"/>
</dbReference>
<accession>A0A2U9PIR0</accession>
<dbReference type="AlphaFoldDB" id="A0A2U9PIR0"/>
<reference evidence="3" key="2">
    <citation type="submission" date="2018-03" db="EMBL/GenBank/DDBJ databases">
        <authorList>
            <person name="Derbyshire K."/>
            <person name="Gray T.A."/>
            <person name="Champion M."/>
        </authorList>
    </citation>
    <scope>NUCLEOTIDE SEQUENCE [LARGE SCALE GENOMIC DNA]</scope>
    <source>
        <strain evidence="3">MKD8</strain>
    </source>
</reference>
<dbReference type="InterPro" id="IPR038732">
    <property type="entry name" value="HpyO/CreE_NAD-binding"/>
</dbReference>
<organism evidence="2 3">
    <name type="scientific">Mycolicibacterium smegmatis (strain MKD8)</name>
    <name type="common">Mycobacterium smegmatis</name>
    <dbReference type="NCBI Taxonomy" id="1214915"/>
    <lineage>
        <taxon>Bacteria</taxon>
        <taxon>Bacillati</taxon>
        <taxon>Actinomycetota</taxon>
        <taxon>Actinomycetes</taxon>
        <taxon>Mycobacteriales</taxon>
        <taxon>Mycobacteriaceae</taxon>
        <taxon>Mycolicibacterium</taxon>
    </lineage>
</organism>
<feature type="domain" description="FAD-dependent urate hydroxylase HpyO/Asp monooxygenase CreE-like FAD/NAD(P)-binding" evidence="1">
    <location>
        <begin position="10"/>
        <end position="148"/>
    </location>
</feature>
<evidence type="ECO:0000259" key="1">
    <source>
        <dbReference type="Pfam" id="PF13454"/>
    </source>
</evidence>
<dbReference type="PANTHER" id="PTHR38688">
    <property type="entry name" value="PYR_REDOX_2 DOMAIN-CONTAINING PROTEIN"/>
    <property type="match status" value="1"/>
</dbReference>
<dbReference type="Gene3D" id="3.50.50.60">
    <property type="entry name" value="FAD/NAD(P)-binding domain"/>
    <property type="match status" value="1"/>
</dbReference>
<evidence type="ECO:0000313" key="2">
    <source>
        <dbReference type="EMBL" id="AWT51612.1"/>
    </source>
</evidence>
<dbReference type="InterPro" id="IPR053275">
    <property type="entry name" value="Agnestin_monoxygenase"/>
</dbReference>
<dbReference type="Proteomes" id="UP000011200">
    <property type="component" value="Chromosome"/>
</dbReference>
<proteinExistence type="predicted"/>
<name>A0A2U9PIR0_MYCSE</name>
<gene>
    <name evidence="2" type="ORF">D806_006200</name>
</gene>
<dbReference type="GeneID" id="93455459"/>
<dbReference type="PRINTS" id="PR00411">
    <property type="entry name" value="PNDRDTASEI"/>
</dbReference>